<dbReference type="PANTHER" id="PTHR19848:SF8">
    <property type="entry name" value="F-BOX AND WD REPEAT DOMAIN CONTAINING 7"/>
    <property type="match status" value="1"/>
</dbReference>
<dbReference type="InterPro" id="IPR015943">
    <property type="entry name" value="WD40/YVTN_repeat-like_dom_sf"/>
</dbReference>
<keyword evidence="5" id="KW-1185">Reference proteome</keyword>
<dbReference type="PROSITE" id="PS00678">
    <property type="entry name" value="WD_REPEATS_1"/>
    <property type="match status" value="1"/>
</dbReference>
<dbReference type="PROSITE" id="PS50294">
    <property type="entry name" value="WD_REPEATS_REGION"/>
    <property type="match status" value="1"/>
</dbReference>
<dbReference type="InterPro" id="IPR036322">
    <property type="entry name" value="WD40_repeat_dom_sf"/>
</dbReference>
<gene>
    <name evidence="4" type="primary">rec14</name>
    <name evidence="4" type="ORF">MNAN1_000437</name>
</gene>
<dbReference type="AlphaFoldDB" id="A0AAF0J140"/>
<dbReference type="SMART" id="SM00320">
    <property type="entry name" value="WD40"/>
    <property type="match status" value="6"/>
</dbReference>
<proteinExistence type="predicted"/>
<keyword evidence="1 3" id="KW-0853">WD repeat</keyword>
<reference evidence="4" key="1">
    <citation type="submission" date="2023-03" db="EMBL/GenBank/DDBJ databases">
        <title>Mating type loci evolution in Malassezia.</title>
        <authorList>
            <person name="Coelho M.A."/>
        </authorList>
    </citation>
    <scope>NUCLEOTIDE SEQUENCE</scope>
    <source>
        <strain evidence="4">CBS 9557</strain>
    </source>
</reference>
<sequence length="354" mass="38436">MYLEEWEVVHEEAVWKLAWMQHGIVVARASGALDVMCVWPTDHSDVQEARIRQSIHDVHDVGIVCLSHSSNEALLLTNSMDGRVALWQWKEDQTLHSVAQTPSVRDQVVEDEPVRFEAWATALHPDGSLFAAAGEGATIALFSAAPETFGQALEWLPAEELDAGAYALTLQFNHQGDLLAMGTNTGSVYVWDMASRTQLLRISGALPALTAEHAEPVRTLSFSAPHTSFSDHLFVGCDDRTTTVHDVQAIRRQFHGHAITALQGHKGWILDVQAGGDGRIVATCSSDATVRLWDLGASPVACVTTLTLDRPICERPTSQTPEISTRLLAPGARFVVSGDDGTVRLYRNAGAGSS</sequence>
<dbReference type="EMBL" id="CP119892">
    <property type="protein sequence ID" value="WFD25477.1"/>
    <property type="molecule type" value="Genomic_DNA"/>
</dbReference>
<evidence type="ECO:0000256" key="3">
    <source>
        <dbReference type="PROSITE-ProRule" id="PRU00221"/>
    </source>
</evidence>
<evidence type="ECO:0000313" key="5">
    <source>
        <dbReference type="Proteomes" id="UP001213623"/>
    </source>
</evidence>
<accession>A0AAF0J140</accession>
<protein>
    <submittedName>
        <fullName evidence="4">Ski complex subunit Rec14</fullName>
    </submittedName>
</protein>
<dbReference type="InterPro" id="IPR001680">
    <property type="entry name" value="WD40_rpt"/>
</dbReference>
<evidence type="ECO:0000313" key="4">
    <source>
        <dbReference type="EMBL" id="WFD25477.1"/>
    </source>
</evidence>
<organism evidence="4 5">
    <name type="scientific">Malassezia nana</name>
    <dbReference type="NCBI Taxonomy" id="180528"/>
    <lineage>
        <taxon>Eukaryota</taxon>
        <taxon>Fungi</taxon>
        <taxon>Dikarya</taxon>
        <taxon>Basidiomycota</taxon>
        <taxon>Ustilaginomycotina</taxon>
        <taxon>Malasseziomycetes</taxon>
        <taxon>Malasseziales</taxon>
        <taxon>Malasseziaceae</taxon>
        <taxon>Malassezia</taxon>
    </lineage>
</organism>
<evidence type="ECO:0000256" key="2">
    <source>
        <dbReference type="ARBA" id="ARBA00022737"/>
    </source>
</evidence>
<dbReference type="SUPFAM" id="SSF50978">
    <property type="entry name" value="WD40 repeat-like"/>
    <property type="match status" value="1"/>
</dbReference>
<keyword evidence="2" id="KW-0677">Repeat</keyword>
<name>A0AAF0J140_9BASI</name>
<feature type="repeat" description="WD" evidence="3">
    <location>
        <begin position="56"/>
        <end position="97"/>
    </location>
</feature>
<dbReference type="PANTHER" id="PTHR19848">
    <property type="entry name" value="WD40 REPEAT PROTEIN"/>
    <property type="match status" value="1"/>
</dbReference>
<dbReference type="Gene3D" id="2.130.10.10">
    <property type="entry name" value="YVTN repeat-like/Quinoprotein amine dehydrogenase"/>
    <property type="match status" value="2"/>
</dbReference>
<dbReference type="InterPro" id="IPR019775">
    <property type="entry name" value="WD40_repeat_CS"/>
</dbReference>
<dbReference type="Pfam" id="PF00400">
    <property type="entry name" value="WD40"/>
    <property type="match status" value="2"/>
</dbReference>
<feature type="repeat" description="WD" evidence="3">
    <location>
        <begin position="262"/>
        <end position="295"/>
    </location>
</feature>
<evidence type="ECO:0000256" key="1">
    <source>
        <dbReference type="ARBA" id="ARBA00022574"/>
    </source>
</evidence>
<dbReference type="Proteomes" id="UP001213623">
    <property type="component" value="Chromosome 1"/>
</dbReference>
<dbReference type="PROSITE" id="PS50082">
    <property type="entry name" value="WD_REPEATS_2"/>
    <property type="match status" value="2"/>
</dbReference>